<evidence type="ECO:0000313" key="1">
    <source>
        <dbReference type="EMBL" id="OMH81162.1"/>
    </source>
</evidence>
<dbReference type="InterPro" id="IPR001680">
    <property type="entry name" value="WD40_rpt"/>
</dbReference>
<dbReference type="InterPro" id="IPR051150">
    <property type="entry name" value="SWT21/TCAB1_mRNA_Telomere"/>
</dbReference>
<gene>
    <name evidence="1" type="ORF">AX774_g5392</name>
</gene>
<evidence type="ECO:0000313" key="2">
    <source>
        <dbReference type="Proteomes" id="UP000188320"/>
    </source>
</evidence>
<dbReference type="InterPro" id="IPR036322">
    <property type="entry name" value="WD40_repeat_dom_sf"/>
</dbReference>
<sequence>MEFSPDGNYLFVGSRNSNRIGCWDVRNTKEEIARYERSGKTQQRLGFCIDRCQQWLVVGGKHGMIGFHDLLGGAKENNSVQFQAHRDSVGGVALHPSEPVLVSVSGSRRLYLDTEEEPQYDSNPDCSMMLWDISC</sequence>
<reference evidence="2" key="1">
    <citation type="submission" date="2017-01" db="EMBL/GenBank/DDBJ databases">
        <authorList>
            <person name="Wang Y."/>
            <person name="White M."/>
            <person name="Kvist S."/>
            <person name="Moncalvo J.-M."/>
        </authorList>
    </citation>
    <scope>NUCLEOTIDE SEQUENCE [LARGE SCALE GENOMIC DNA]</scope>
    <source>
        <strain evidence="2">COL-18-3</strain>
    </source>
</reference>
<protein>
    <submittedName>
        <fullName evidence="1">Telomerase Cajal body protein 1</fullName>
    </submittedName>
</protein>
<organism evidence="1 2">
    <name type="scientific">Zancudomyces culisetae</name>
    <name type="common">Gut fungus</name>
    <name type="synonym">Smittium culisetae</name>
    <dbReference type="NCBI Taxonomy" id="1213189"/>
    <lineage>
        <taxon>Eukaryota</taxon>
        <taxon>Fungi</taxon>
        <taxon>Fungi incertae sedis</taxon>
        <taxon>Zoopagomycota</taxon>
        <taxon>Kickxellomycotina</taxon>
        <taxon>Harpellomycetes</taxon>
        <taxon>Harpellales</taxon>
        <taxon>Legeriomycetaceae</taxon>
        <taxon>Zancudomyces</taxon>
    </lineage>
</organism>
<dbReference type="Pfam" id="PF00400">
    <property type="entry name" value="WD40"/>
    <property type="match status" value="1"/>
</dbReference>
<name>A0A1R1PJV0_ZANCU</name>
<accession>A0A1R1PJV0</accession>
<dbReference type="Proteomes" id="UP000188320">
    <property type="component" value="Unassembled WGS sequence"/>
</dbReference>
<dbReference type="Gene3D" id="2.130.10.10">
    <property type="entry name" value="YVTN repeat-like/Quinoprotein amine dehydrogenase"/>
    <property type="match status" value="1"/>
</dbReference>
<dbReference type="SUPFAM" id="SSF50978">
    <property type="entry name" value="WD40 repeat-like"/>
    <property type="match status" value="1"/>
</dbReference>
<dbReference type="InterPro" id="IPR015943">
    <property type="entry name" value="WD40/YVTN_repeat-like_dom_sf"/>
</dbReference>
<dbReference type="AlphaFoldDB" id="A0A1R1PJV0"/>
<proteinExistence type="predicted"/>
<dbReference type="PANTHER" id="PTHR13211">
    <property type="entry name" value="TELOMERASE CAJAL BODY PROTEIN 1"/>
    <property type="match status" value="1"/>
</dbReference>
<keyword evidence="2" id="KW-1185">Reference proteome</keyword>
<dbReference type="OrthoDB" id="239865at2759"/>
<comment type="caution">
    <text evidence="1">The sequence shown here is derived from an EMBL/GenBank/DDBJ whole genome shotgun (WGS) entry which is preliminary data.</text>
</comment>
<dbReference type="PANTHER" id="PTHR13211:SF0">
    <property type="entry name" value="TELOMERASE CAJAL BODY PROTEIN 1"/>
    <property type="match status" value="1"/>
</dbReference>
<dbReference type="EMBL" id="LSSK01000960">
    <property type="protein sequence ID" value="OMH81162.1"/>
    <property type="molecule type" value="Genomic_DNA"/>
</dbReference>